<dbReference type="PANTHER" id="PTHR23150">
    <property type="entry name" value="SULFATASE MODIFYING FACTOR 1, 2"/>
    <property type="match status" value="1"/>
</dbReference>
<dbReference type="InterPro" id="IPR005532">
    <property type="entry name" value="SUMF_dom"/>
</dbReference>
<organism evidence="2 3">
    <name type="scientific">Paradesertivirga mongoliensis</name>
    <dbReference type="NCBI Taxonomy" id="2100740"/>
    <lineage>
        <taxon>Bacteria</taxon>
        <taxon>Pseudomonadati</taxon>
        <taxon>Bacteroidota</taxon>
        <taxon>Sphingobacteriia</taxon>
        <taxon>Sphingobacteriales</taxon>
        <taxon>Sphingobacteriaceae</taxon>
        <taxon>Paradesertivirga</taxon>
    </lineage>
</organism>
<evidence type="ECO:0000313" key="2">
    <source>
        <dbReference type="EMBL" id="MFD2162703.1"/>
    </source>
</evidence>
<dbReference type="PANTHER" id="PTHR23150:SF19">
    <property type="entry name" value="FORMYLGLYCINE-GENERATING ENZYME"/>
    <property type="match status" value="1"/>
</dbReference>
<proteinExistence type="predicted"/>
<evidence type="ECO:0000259" key="1">
    <source>
        <dbReference type="Pfam" id="PF03781"/>
    </source>
</evidence>
<dbReference type="Proteomes" id="UP001597387">
    <property type="component" value="Unassembled WGS sequence"/>
</dbReference>
<feature type="domain" description="Sulfatase-modifying factor enzyme-like" evidence="1">
    <location>
        <begin position="25"/>
        <end position="272"/>
    </location>
</feature>
<dbReference type="InterPro" id="IPR042095">
    <property type="entry name" value="SUMF_sf"/>
</dbReference>
<dbReference type="RefSeq" id="WP_255903082.1">
    <property type="nucleotide sequence ID" value="NZ_JAFMZO010000003.1"/>
</dbReference>
<gene>
    <name evidence="2" type="ORF">ACFSJU_09900</name>
</gene>
<dbReference type="Gene3D" id="3.90.1580.10">
    <property type="entry name" value="paralog of FGE (formylglycine-generating enzyme)"/>
    <property type="match status" value="1"/>
</dbReference>
<dbReference type="Pfam" id="PF03781">
    <property type="entry name" value="FGE-sulfatase"/>
    <property type="match status" value="1"/>
</dbReference>
<evidence type="ECO:0000313" key="3">
    <source>
        <dbReference type="Proteomes" id="UP001597387"/>
    </source>
</evidence>
<keyword evidence="3" id="KW-1185">Reference proteome</keyword>
<dbReference type="InterPro" id="IPR016187">
    <property type="entry name" value="CTDL_fold"/>
</dbReference>
<accession>A0ABW4ZKT7</accession>
<reference evidence="3" key="1">
    <citation type="journal article" date="2019" name="Int. J. Syst. Evol. Microbiol.">
        <title>The Global Catalogue of Microorganisms (GCM) 10K type strain sequencing project: providing services to taxonomists for standard genome sequencing and annotation.</title>
        <authorList>
            <consortium name="The Broad Institute Genomics Platform"/>
            <consortium name="The Broad Institute Genome Sequencing Center for Infectious Disease"/>
            <person name="Wu L."/>
            <person name="Ma J."/>
        </authorList>
    </citation>
    <scope>NUCLEOTIDE SEQUENCE [LARGE SCALE GENOMIC DNA]</scope>
    <source>
        <strain evidence="3">KCTC 42217</strain>
    </source>
</reference>
<dbReference type="PROSITE" id="PS51257">
    <property type="entry name" value="PROKAR_LIPOPROTEIN"/>
    <property type="match status" value="1"/>
</dbReference>
<dbReference type="EMBL" id="JBHUHZ010000001">
    <property type="protein sequence ID" value="MFD2162703.1"/>
    <property type="molecule type" value="Genomic_DNA"/>
</dbReference>
<protein>
    <submittedName>
        <fullName evidence="2">Formylglycine-generating enzyme family protein</fullName>
    </submittedName>
</protein>
<comment type="caution">
    <text evidence="2">The sequence shown here is derived from an EMBL/GenBank/DDBJ whole genome shotgun (WGS) entry which is preliminary data.</text>
</comment>
<name>A0ABW4ZKT7_9SPHI</name>
<dbReference type="SUPFAM" id="SSF56436">
    <property type="entry name" value="C-type lectin-like"/>
    <property type="match status" value="1"/>
</dbReference>
<dbReference type="InterPro" id="IPR051043">
    <property type="entry name" value="Sulfatase_Mod_Factor_Kinase"/>
</dbReference>
<sequence length="275" mass="31502">MRILLMLAATVLVFTACTPKEHEDPAFVLVKGGAFINTKSNLYRKGVMVSDFYIGRYEITQKEWKELMGVNPSKFKGDSLPIETVSWYDCIEYCNRRSVKEGLKPYYSISKIKDTVNKSEFDSLKYTVMIDVASKGYRMPSETEWEYAASGGQKSKSYTYSGSDTIDDVAWYWRNSGNSTLKGDWAWSLLEQNNCQTRPVGRKQPNELGLYDMSGNVREWCEDWYEDFEITRGLVRVQRGGGWIGAEYRCQSSNRHSFEASGLGPDQGLRLCRSR</sequence>